<gene>
    <name evidence="1" type="ORF">FN846DRAFT_915278</name>
</gene>
<keyword evidence="2" id="KW-1185">Reference proteome</keyword>
<dbReference type="InParanoid" id="A0A5J5EAW5"/>
<reference evidence="1 2" key="1">
    <citation type="submission" date="2019-09" db="EMBL/GenBank/DDBJ databases">
        <title>Draft genome of the ectomycorrhizal ascomycete Sphaerosporella brunnea.</title>
        <authorList>
            <consortium name="DOE Joint Genome Institute"/>
            <person name="Benucci G.M."/>
            <person name="Marozzi G."/>
            <person name="Antonielli L."/>
            <person name="Sanchez S."/>
            <person name="Marco P."/>
            <person name="Wang X."/>
            <person name="Falini L.B."/>
            <person name="Barry K."/>
            <person name="Haridas S."/>
            <person name="Lipzen A."/>
            <person name="Labutti K."/>
            <person name="Grigoriev I.V."/>
            <person name="Murat C."/>
            <person name="Martin F."/>
            <person name="Albertini E."/>
            <person name="Donnini D."/>
            <person name="Bonito G."/>
        </authorList>
    </citation>
    <scope>NUCLEOTIDE SEQUENCE [LARGE SCALE GENOMIC DNA]</scope>
    <source>
        <strain evidence="1 2">Sb_GMNB300</strain>
    </source>
</reference>
<dbReference type="AlphaFoldDB" id="A0A5J5EAW5"/>
<dbReference type="OrthoDB" id="76215at2759"/>
<dbReference type="EMBL" id="VXIS01000767">
    <property type="protein sequence ID" value="KAA8892552.1"/>
    <property type="molecule type" value="Genomic_DNA"/>
</dbReference>
<accession>A0A5J5EAW5</accession>
<comment type="caution">
    <text evidence="1">The sequence shown here is derived from an EMBL/GenBank/DDBJ whole genome shotgun (WGS) entry which is preliminary data.</text>
</comment>
<organism evidence="1 2">
    <name type="scientific">Sphaerosporella brunnea</name>
    <dbReference type="NCBI Taxonomy" id="1250544"/>
    <lineage>
        <taxon>Eukaryota</taxon>
        <taxon>Fungi</taxon>
        <taxon>Dikarya</taxon>
        <taxon>Ascomycota</taxon>
        <taxon>Pezizomycotina</taxon>
        <taxon>Pezizomycetes</taxon>
        <taxon>Pezizales</taxon>
        <taxon>Pyronemataceae</taxon>
        <taxon>Sphaerosporella</taxon>
    </lineage>
</organism>
<dbReference type="Proteomes" id="UP000326924">
    <property type="component" value="Unassembled WGS sequence"/>
</dbReference>
<evidence type="ECO:0000313" key="1">
    <source>
        <dbReference type="EMBL" id="KAA8892552.1"/>
    </source>
</evidence>
<sequence>MASITIEPAPQVPLLEWNPQQYPEADSRRLIVRNPREVASLILGVAAKDVPESIDSAANMDQLFQQIQELVFDYTKIGSTSGRSHLSGFGYNGEIPTCPEDVWTSYVQKHPCGAKFRKHRLAHYDKLDELYCAATATGAHARKAASMVYSPTKKVNRTPSA</sequence>
<name>A0A5J5EAW5_9PEZI</name>
<proteinExistence type="predicted"/>
<protein>
    <submittedName>
        <fullName evidence="1">Uncharacterized protein</fullName>
    </submittedName>
</protein>
<evidence type="ECO:0000313" key="2">
    <source>
        <dbReference type="Proteomes" id="UP000326924"/>
    </source>
</evidence>